<dbReference type="GO" id="GO:0006260">
    <property type="term" value="P:DNA replication"/>
    <property type="evidence" value="ECO:0007669"/>
    <property type="project" value="UniProtKB-KW"/>
</dbReference>
<evidence type="ECO:0000256" key="14">
    <source>
        <dbReference type="ARBA" id="ARBA00041592"/>
    </source>
</evidence>
<evidence type="ECO:0000256" key="3">
    <source>
        <dbReference type="ARBA" id="ARBA00022457"/>
    </source>
</evidence>
<dbReference type="InterPro" id="IPR029119">
    <property type="entry name" value="MutY_C"/>
</dbReference>
<evidence type="ECO:0000256" key="4">
    <source>
        <dbReference type="ARBA" id="ARBA00022705"/>
    </source>
</evidence>
<organism evidence="18 19">
    <name type="scientific">Flammeovirga yaeyamensis</name>
    <dbReference type="NCBI Taxonomy" id="367791"/>
    <lineage>
        <taxon>Bacteria</taxon>
        <taxon>Pseudomonadati</taxon>
        <taxon>Bacteroidota</taxon>
        <taxon>Cytophagia</taxon>
        <taxon>Cytophagales</taxon>
        <taxon>Flammeovirgaceae</taxon>
        <taxon>Flammeovirga</taxon>
    </lineage>
</organism>
<comment type="similarity">
    <text evidence="2">Belongs to the Nudix hydrolase family.</text>
</comment>
<evidence type="ECO:0000256" key="13">
    <source>
        <dbReference type="ARBA" id="ARBA00040794"/>
    </source>
</evidence>
<keyword evidence="7" id="KW-0378">Hydrolase</keyword>
<keyword evidence="8" id="KW-0460">Magnesium</keyword>
<evidence type="ECO:0000256" key="11">
    <source>
        <dbReference type="ARBA" id="ARBA00036904"/>
    </source>
</evidence>
<evidence type="ECO:0000256" key="10">
    <source>
        <dbReference type="ARBA" id="ARBA00035861"/>
    </source>
</evidence>
<dbReference type="PANTHER" id="PTHR47707">
    <property type="entry name" value="8-OXO-DGTP DIPHOSPHATASE"/>
    <property type="match status" value="1"/>
</dbReference>
<dbReference type="PRINTS" id="PR00502">
    <property type="entry name" value="NUDIXFAMILY"/>
</dbReference>
<evidence type="ECO:0000256" key="12">
    <source>
        <dbReference type="ARBA" id="ARBA00038905"/>
    </source>
</evidence>
<dbReference type="InterPro" id="IPR000086">
    <property type="entry name" value="NUDIX_hydrolase_dom"/>
</dbReference>
<dbReference type="InterPro" id="IPR020476">
    <property type="entry name" value="Nudix_hydrolase"/>
</dbReference>
<comment type="cofactor">
    <cofactor evidence="1">
        <name>Mg(2+)</name>
        <dbReference type="ChEBI" id="CHEBI:18420"/>
    </cofactor>
</comment>
<evidence type="ECO:0000256" key="16">
    <source>
        <dbReference type="ARBA" id="ARBA00042798"/>
    </source>
</evidence>
<accession>A0AAX1N7M6</accession>
<evidence type="ECO:0000313" key="19">
    <source>
        <dbReference type="Proteomes" id="UP000678679"/>
    </source>
</evidence>
<comment type="catalytic activity">
    <reaction evidence="11">
        <text>8-oxo-GTP + H2O = 8-oxo-GMP + diphosphate + H(+)</text>
        <dbReference type="Rhea" id="RHEA:67616"/>
        <dbReference type="ChEBI" id="CHEBI:15377"/>
        <dbReference type="ChEBI" id="CHEBI:15378"/>
        <dbReference type="ChEBI" id="CHEBI:33019"/>
        <dbReference type="ChEBI" id="CHEBI:143553"/>
        <dbReference type="ChEBI" id="CHEBI:145694"/>
    </reaction>
</comment>
<dbReference type="GO" id="GO:0006281">
    <property type="term" value="P:DNA repair"/>
    <property type="evidence" value="ECO:0007669"/>
    <property type="project" value="UniProtKB-KW"/>
</dbReference>
<keyword evidence="5" id="KW-0479">Metal-binding</keyword>
<dbReference type="AlphaFoldDB" id="A0AAX1N7M6"/>
<reference evidence="18 19" key="1">
    <citation type="submission" date="2021-05" db="EMBL/GenBank/DDBJ databases">
        <title>Comparative genomic studies on the polysaccharide-degrading batcterial strains of the Flammeovirga genus.</title>
        <authorList>
            <person name="Zewei F."/>
            <person name="Zheng Z."/>
            <person name="Yu L."/>
            <person name="Ruyue G."/>
            <person name="Yanhong M."/>
            <person name="Yuanyuan C."/>
            <person name="Jingyan G."/>
            <person name="Wenjun H."/>
        </authorList>
    </citation>
    <scope>NUCLEOTIDE SEQUENCE [LARGE SCALE GENOMIC DNA]</scope>
    <source>
        <strain evidence="18 19">NBRC:100898</strain>
    </source>
</reference>
<dbReference type="GO" id="GO:0046872">
    <property type="term" value="F:metal ion binding"/>
    <property type="evidence" value="ECO:0007669"/>
    <property type="project" value="UniProtKB-KW"/>
</dbReference>
<evidence type="ECO:0000313" key="18">
    <source>
        <dbReference type="EMBL" id="QWG03462.1"/>
    </source>
</evidence>
<keyword evidence="3" id="KW-0515">Mutator protein</keyword>
<dbReference type="InterPro" id="IPR020084">
    <property type="entry name" value="NUDIX_hydrolase_CS"/>
</dbReference>
<dbReference type="GO" id="GO:0035539">
    <property type="term" value="F:8-oxo-7,8-dihydrodeoxyguanosine triphosphate pyrophosphatase activity"/>
    <property type="evidence" value="ECO:0007669"/>
    <property type="project" value="UniProtKB-EC"/>
</dbReference>
<dbReference type="Gene3D" id="3.90.79.10">
    <property type="entry name" value="Nucleoside Triphosphate Pyrophosphohydrolase"/>
    <property type="match status" value="1"/>
</dbReference>
<gene>
    <name evidence="18" type="ORF">KMW28_07715</name>
</gene>
<evidence type="ECO:0000256" key="2">
    <source>
        <dbReference type="ARBA" id="ARBA00005582"/>
    </source>
</evidence>
<evidence type="ECO:0000256" key="6">
    <source>
        <dbReference type="ARBA" id="ARBA00022763"/>
    </source>
</evidence>
<sequence>MKTEQLLQVAAGVILHPMHPGKFLLSKRPMDRHLGGLWEFAGGKIEADETPERAIIRELKEEFDVEVTVNKKVTHHIYHYPEVSLELHTFEVVITSGDIKLLEHDEISWVTIDDVDKYPIAPSNKMIIDYLRIKH</sequence>
<dbReference type="KEGG" id="fya:KMW28_07715"/>
<dbReference type="SUPFAM" id="SSF55811">
    <property type="entry name" value="Nudix"/>
    <property type="match status" value="1"/>
</dbReference>
<dbReference type="PROSITE" id="PS00893">
    <property type="entry name" value="NUDIX_BOX"/>
    <property type="match status" value="1"/>
</dbReference>
<comment type="catalytic activity">
    <reaction evidence="10">
        <text>8-oxo-dGTP + H2O = 8-oxo-dGMP + diphosphate + H(+)</text>
        <dbReference type="Rhea" id="RHEA:31575"/>
        <dbReference type="ChEBI" id="CHEBI:15377"/>
        <dbReference type="ChEBI" id="CHEBI:15378"/>
        <dbReference type="ChEBI" id="CHEBI:33019"/>
        <dbReference type="ChEBI" id="CHEBI:63224"/>
        <dbReference type="ChEBI" id="CHEBI:77896"/>
        <dbReference type="EC" id="3.6.1.55"/>
    </reaction>
</comment>
<dbReference type="PANTHER" id="PTHR47707:SF1">
    <property type="entry name" value="NUDIX HYDROLASE FAMILY PROTEIN"/>
    <property type="match status" value="1"/>
</dbReference>
<evidence type="ECO:0000256" key="5">
    <source>
        <dbReference type="ARBA" id="ARBA00022723"/>
    </source>
</evidence>
<proteinExistence type="inferred from homology"/>
<dbReference type="RefSeq" id="WP_169664707.1">
    <property type="nucleotide sequence ID" value="NZ_CP076132.1"/>
</dbReference>
<dbReference type="GO" id="GO:0044716">
    <property type="term" value="F:8-oxo-GDP phosphatase activity"/>
    <property type="evidence" value="ECO:0007669"/>
    <property type="project" value="TreeGrafter"/>
</dbReference>
<dbReference type="Pfam" id="PF14815">
    <property type="entry name" value="NUDIX_4"/>
    <property type="match status" value="1"/>
</dbReference>
<evidence type="ECO:0000256" key="1">
    <source>
        <dbReference type="ARBA" id="ARBA00001946"/>
    </source>
</evidence>
<dbReference type="Proteomes" id="UP000678679">
    <property type="component" value="Chromosome 1"/>
</dbReference>
<dbReference type="CDD" id="cd03425">
    <property type="entry name" value="NUDIX_MutT_NudA_like"/>
    <property type="match status" value="1"/>
</dbReference>
<dbReference type="InterPro" id="IPR015797">
    <property type="entry name" value="NUDIX_hydrolase-like_dom_sf"/>
</dbReference>
<keyword evidence="6" id="KW-0227">DNA damage</keyword>
<keyword evidence="19" id="KW-1185">Reference proteome</keyword>
<evidence type="ECO:0000256" key="7">
    <source>
        <dbReference type="ARBA" id="ARBA00022801"/>
    </source>
</evidence>
<keyword evidence="9" id="KW-0234">DNA repair</keyword>
<feature type="domain" description="Nudix hydrolase" evidence="17">
    <location>
        <begin position="6"/>
        <end position="135"/>
    </location>
</feature>
<dbReference type="PROSITE" id="PS51462">
    <property type="entry name" value="NUDIX"/>
    <property type="match status" value="1"/>
</dbReference>
<evidence type="ECO:0000259" key="17">
    <source>
        <dbReference type="PROSITE" id="PS51462"/>
    </source>
</evidence>
<evidence type="ECO:0000256" key="8">
    <source>
        <dbReference type="ARBA" id="ARBA00022842"/>
    </source>
</evidence>
<dbReference type="EMBL" id="CP076132">
    <property type="protein sequence ID" value="QWG03462.1"/>
    <property type="molecule type" value="Genomic_DNA"/>
</dbReference>
<dbReference type="GO" id="GO:0044715">
    <property type="term" value="F:8-oxo-dGDP phosphatase activity"/>
    <property type="evidence" value="ECO:0007669"/>
    <property type="project" value="TreeGrafter"/>
</dbReference>
<evidence type="ECO:0000256" key="15">
    <source>
        <dbReference type="ARBA" id="ARBA00041979"/>
    </source>
</evidence>
<evidence type="ECO:0000256" key="9">
    <source>
        <dbReference type="ARBA" id="ARBA00023204"/>
    </source>
</evidence>
<protein>
    <recommendedName>
        <fullName evidence="13">8-oxo-dGTP diphosphatase</fullName>
        <ecNumber evidence="12">3.6.1.55</ecNumber>
    </recommendedName>
    <alternativeName>
        <fullName evidence="16">7,8-dihydro-8-oxoguanine-triphosphatase</fullName>
    </alternativeName>
    <alternativeName>
        <fullName evidence="15">Mutator protein MutT</fullName>
    </alternativeName>
    <alternativeName>
        <fullName evidence="14">dGTP pyrophosphohydrolase</fullName>
    </alternativeName>
</protein>
<dbReference type="GO" id="GO:0008413">
    <property type="term" value="F:8-oxo-7,8-dihydroguanosine triphosphate pyrophosphatase activity"/>
    <property type="evidence" value="ECO:0007669"/>
    <property type="project" value="TreeGrafter"/>
</dbReference>
<name>A0AAX1N7M6_9BACT</name>
<dbReference type="EC" id="3.6.1.55" evidence="12"/>
<dbReference type="InterPro" id="IPR047127">
    <property type="entry name" value="MutT-like"/>
</dbReference>
<keyword evidence="4" id="KW-0235">DNA replication</keyword>